<dbReference type="Proteomes" id="UP000351155">
    <property type="component" value="Unassembled WGS sequence"/>
</dbReference>
<dbReference type="InterPro" id="IPR018003">
    <property type="entry name" value="Insecticidal_toxin/plasmid_vir"/>
</dbReference>
<organism evidence="3 4">
    <name type="scientific">Enterobacter cancerogenus</name>
    <dbReference type="NCBI Taxonomy" id="69218"/>
    <lineage>
        <taxon>Bacteria</taxon>
        <taxon>Pseudomonadati</taxon>
        <taxon>Pseudomonadota</taxon>
        <taxon>Gammaproteobacteria</taxon>
        <taxon>Enterobacterales</taxon>
        <taxon>Enterobacteriaceae</taxon>
        <taxon>Enterobacter</taxon>
        <taxon>Enterobacter cloacae complex</taxon>
    </lineage>
</organism>
<name>A0A484WVQ2_9ENTR</name>
<feature type="region of interest" description="Disordered" evidence="2">
    <location>
        <begin position="412"/>
        <end position="431"/>
    </location>
</feature>
<evidence type="ECO:0000313" key="4">
    <source>
        <dbReference type="Proteomes" id="UP000351155"/>
    </source>
</evidence>
<accession>A0A484WVQ2</accession>
<dbReference type="EMBL" id="CAADIW010000005">
    <property type="protein sequence ID" value="VFS15016.1"/>
    <property type="molecule type" value="Genomic_DNA"/>
</dbReference>
<evidence type="ECO:0000256" key="1">
    <source>
        <dbReference type="ARBA" id="ARBA00023026"/>
    </source>
</evidence>
<dbReference type="AlphaFoldDB" id="A0A484WVQ2"/>
<keyword evidence="1" id="KW-0843">Virulence</keyword>
<gene>
    <name evidence="3" type="ORF">NCTC12126_01090</name>
</gene>
<evidence type="ECO:0000256" key="2">
    <source>
        <dbReference type="SAM" id="MobiDB-lite"/>
    </source>
</evidence>
<dbReference type="Pfam" id="PF03538">
    <property type="entry name" value="VRP1"/>
    <property type="match status" value="1"/>
</dbReference>
<reference evidence="3 4" key="1">
    <citation type="submission" date="2019-03" db="EMBL/GenBank/DDBJ databases">
        <authorList>
            <consortium name="Pathogen Informatics"/>
        </authorList>
    </citation>
    <scope>NUCLEOTIDE SEQUENCE [LARGE SCALE GENOMIC DNA]</scope>
    <source>
        <strain evidence="3 4">NCTC12126</strain>
    </source>
</reference>
<proteinExistence type="predicted"/>
<evidence type="ECO:0000313" key="3">
    <source>
        <dbReference type="EMBL" id="VFS15016.1"/>
    </source>
</evidence>
<sequence>MPTYNLSSGTVSEYVTTLKKAGYDSVFDIIAKSRADFIKSVPDMEDSRARQTYHQARDRAHVLKSLYRSWQLRQEPVIGRLKKLAPSPSPLLKDTLLRNIGGDGDFSDLMERSTDYADAASIQSLFSPGRYAVALYKVAKAFHEEGSALDIDTRRPDLKDLILSETTMNQEITSLDLLLEMLQGNDSNKLNALSTSFFPMTLPYDDRLTQISAALDAQGRTLNGIWDSLSDTLASSFAADGQLTRSTPFSEEVSGRKIFLKTDDKMVFLAHATAGGAHLPGAHLNAGKPDAEAVLVAPLHITRKDGLFYLGIEGDITLNNISLSGCYLMADSGEDNGNEGNYARMGNTGAHLNPTTYLPITLEPDGGNGTWLKTSKGYIGIGSSGAIDWPTPLTVAEPSTATALSFSFCSDESGNNPVSPDASLPPNTAPNPPARTILNLTPVSYQLMANEELTETDIISHYGLENSQQRSVGDLATQLNDIPTFCEKTGLTFNQLLDLTAQFSYARAGGKKGTANHPMSHFKKYGATYTADVDEYGAAFINSGVDKNIEDIFLWVQPEQRDAAGNITTAAALNFYG</sequence>
<protein>
    <submittedName>
        <fullName evidence="3">Salmonella virulence plasmid 28.1kDa A protein</fullName>
    </submittedName>
</protein>